<dbReference type="PANTHER" id="PTHR33360:SF2">
    <property type="entry name" value="TRANSPOSASE FOR INSERTION SEQUENCE ELEMENT IS200"/>
    <property type="match status" value="1"/>
</dbReference>
<organism evidence="2 3">
    <name type="scientific">Rhodonellum ikkaensis</name>
    <dbReference type="NCBI Taxonomy" id="336829"/>
    <lineage>
        <taxon>Bacteria</taxon>
        <taxon>Pseudomonadati</taxon>
        <taxon>Bacteroidota</taxon>
        <taxon>Cytophagia</taxon>
        <taxon>Cytophagales</taxon>
        <taxon>Cytophagaceae</taxon>
        <taxon>Rhodonellum</taxon>
    </lineage>
</organism>
<name>A0A1H3T7G8_9BACT</name>
<dbReference type="Gene3D" id="3.30.70.1290">
    <property type="entry name" value="Transposase IS200-like"/>
    <property type="match status" value="1"/>
</dbReference>
<gene>
    <name evidence="2" type="ORF">SAMN05444412_11591</name>
</gene>
<protein>
    <submittedName>
        <fullName evidence="2">REP element-mobilizing transposase RayT</fullName>
    </submittedName>
</protein>
<dbReference type="SUPFAM" id="SSF143422">
    <property type="entry name" value="Transposase IS200-like"/>
    <property type="match status" value="1"/>
</dbReference>
<dbReference type="Proteomes" id="UP000199663">
    <property type="component" value="Unassembled WGS sequence"/>
</dbReference>
<evidence type="ECO:0000313" key="3">
    <source>
        <dbReference type="Proteomes" id="UP000199663"/>
    </source>
</evidence>
<dbReference type="SMART" id="SM01321">
    <property type="entry name" value="Y1_Tnp"/>
    <property type="match status" value="1"/>
</dbReference>
<sequence>MGQSLVQNYLHIVFSTKHRQPLIQPPVESELHAYLGGICNELECQSIIVGGYVDHIHILCKLSKKIVLMKLVEEVKSHSSKWIKTKGEDYKNFYWQNGYGAFSVNPFQVDRVIAYIANQHEHHSKKTFQDEYRAFLKKYHVEYDERYVWD</sequence>
<dbReference type="EMBL" id="FNQC01000015">
    <property type="protein sequence ID" value="SDZ45801.1"/>
    <property type="molecule type" value="Genomic_DNA"/>
</dbReference>
<feature type="domain" description="Transposase IS200-like" evidence="1">
    <location>
        <begin position="6"/>
        <end position="119"/>
    </location>
</feature>
<reference evidence="2 3" key="1">
    <citation type="submission" date="2016-10" db="EMBL/GenBank/DDBJ databases">
        <authorList>
            <person name="Varghese N."/>
            <person name="Submissions S."/>
        </authorList>
    </citation>
    <scope>NUCLEOTIDE SEQUENCE [LARGE SCALE GENOMIC DNA]</scope>
    <source>
        <strain evidence="2 3">DSM 17997</strain>
    </source>
</reference>
<keyword evidence="3" id="KW-1185">Reference proteome</keyword>
<evidence type="ECO:0000313" key="2">
    <source>
        <dbReference type="EMBL" id="SDZ45801.1"/>
    </source>
</evidence>
<dbReference type="RefSeq" id="WP_026333791.1">
    <property type="nucleotide sequence ID" value="NZ_FNQC01000015.1"/>
</dbReference>
<evidence type="ECO:0000259" key="1">
    <source>
        <dbReference type="SMART" id="SM01321"/>
    </source>
</evidence>
<dbReference type="NCBIfam" id="NF033573">
    <property type="entry name" value="transpos_IS200"/>
    <property type="match status" value="1"/>
</dbReference>
<dbReference type="PANTHER" id="PTHR33360">
    <property type="entry name" value="TRANSPOSASE FOR INSERTION SEQUENCE ELEMENT IS200"/>
    <property type="match status" value="1"/>
</dbReference>
<comment type="caution">
    <text evidence="2">The sequence shown here is derived from an EMBL/GenBank/DDBJ whole genome shotgun (WGS) entry which is preliminary data.</text>
</comment>
<dbReference type="InterPro" id="IPR002686">
    <property type="entry name" value="Transposase_17"/>
</dbReference>
<proteinExistence type="predicted"/>
<dbReference type="Pfam" id="PF01797">
    <property type="entry name" value="Y1_Tnp"/>
    <property type="match status" value="1"/>
</dbReference>
<dbReference type="InterPro" id="IPR036515">
    <property type="entry name" value="Transposase_17_sf"/>
</dbReference>
<accession>A0A1H3T7G8</accession>